<dbReference type="EMBL" id="QKYT01000065">
    <property type="protein sequence ID" value="RIA95264.1"/>
    <property type="molecule type" value="Genomic_DNA"/>
</dbReference>
<evidence type="ECO:0000313" key="2">
    <source>
        <dbReference type="Proteomes" id="UP000265703"/>
    </source>
</evidence>
<dbReference type="STRING" id="658196.A0A397TK63"/>
<dbReference type="Proteomes" id="UP000265703">
    <property type="component" value="Unassembled WGS sequence"/>
</dbReference>
<protein>
    <submittedName>
        <fullName evidence="1">Uncharacterized protein</fullName>
    </submittedName>
</protein>
<organism evidence="1 2">
    <name type="scientific">Glomus cerebriforme</name>
    <dbReference type="NCBI Taxonomy" id="658196"/>
    <lineage>
        <taxon>Eukaryota</taxon>
        <taxon>Fungi</taxon>
        <taxon>Fungi incertae sedis</taxon>
        <taxon>Mucoromycota</taxon>
        <taxon>Glomeromycotina</taxon>
        <taxon>Glomeromycetes</taxon>
        <taxon>Glomerales</taxon>
        <taxon>Glomeraceae</taxon>
        <taxon>Glomus</taxon>
    </lineage>
</organism>
<sequence length="407" mass="47639">MNNINFASANSTFDNLDLYALSSTKEEMDTRKVNIKMDNINFTSANPTFDNLDLYVLSSTKEEMDARKDLDVYRRNGAEEQNCKESLQSISSAIQEQSNFQQPQCSTTNGCKSEWNHDYHNYPMGCSMLPLHNQLSLPKGRPQDKKNEIHISEPGEIPFSASQPNLLMDNYNRQLQKFFNNNQCLLEIELRKNYRRCIWCVSFSLHRAKKEDFCCNQSNERLIPFFSEPEWKCDPILRNVNIQELRGDECLDHFMSVQTRSPNQVSNSIYSERRNSVAMQELSSLPELFESIKNDHEYREFHKDKDKWLIDQEYFSDTYGITKICPLLIDRYGGSFMFLDSRDILFEWSEMTQSMYILGINIIEGLANFLYHPEKRCIIEVDGKLILYEELKRQAIEEAAKIKIIKA</sequence>
<name>A0A397TK63_9GLOM</name>
<proteinExistence type="predicted"/>
<dbReference type="AlphaFoldDB" id="A0A397TK63"/>
<evidence type="ECO:0000313" key="1">
    <source>
        <dbReference type="EMBL" id="RIA95264.1"/>
    </source>
</evidence>
<accession>A0A397TK63</accession>
<dbReference type="OrthoDB" id="2372239at2759"/>
<keyword evidence="2" id="KW-1185">Reference proteome</keyword>
<gene>
    <name evidence="1" type="ORF">C1645_734230</name>
</gene>
<reference evidence="1 2" key="1">
    <citation type="submission" date="2018-06" db="EMBL/GenBank/DDBJ databases">
        <title>Comparative genomics reveals the genomic features of Rhizophagus irregularis, R. cerebriforme, R. diaphanum and Gigaspora rosea, and their symbiotic lifestyle signature.</title>
        <authorList>
            <person name="Morin E."/>
            <person name="San Clemente H."/>
            <person name="Chen E.C.H."/>
            <person name="De La Providencia I."/>
            <person name="Hainaut M."/>
            <person name="Kuo A."/>
            <person name="Kohler A."/>
            <person name="Murat C."/>
            <person name="Tang N."/>
            <person name="Roy S."/>
            <person name="Loubradou J."/>
            <person name="Henrissat B."/>
            <person name="Grigoriev I.V."/>
            <person name="Corradi N."/>
            <person name="Roux C."/>
            <person name="Martin F.M."/>
        </authorList>
    </citation>
    <scope>NUCLEOTIDE SEQUENCE [LARGE SCALE GENOMIC DNA]</scope>
    <source>
        <strain evidence="1 2">DAOM 227022</strain>
    </source>
</reference>
<comment type="caution">
    <text evidence="1">The sequence shown here is derived from an EMBL/GenBank/DDBJ whole genome shotgun (WGS) entry which is preliminary data.</text>
</comment>